<keyword evidence="7" id="KW-1185">Reference proteome</keyword>
<proteinExistence type="inferred from homology"/>
<dbReference type="NCBIfam" id="TIGR02103">
    <property type="entry name" value="pullul_strch"/>
    <property type="match status" value="1"/>
</dbReference>
<dbReference type="SUPFAM" id="SSF51011">
    <property type="entry name" value="Glycosyl hydrolase domain"/>
    <property type="match status" value="1"/>
</dbReference>
<dbReference type="SUPFAM" id="SSF51445">
    <property type="entry name" value="(Trans)glycosidases"/>
    <property type="match status" value="1"/>
</dbReference>
<accession>A0AA88AIJ0</accession>
<feature type="compositionally biased region" description="Pro residues" evidence="2">
    <location>
        <begin position="52"/>
        <end position="62"/>
    </location>
</feature>
<feature type="domain" description="Alpha-1,6-glucosidases pullulanase-type C-terminal" evidence="4">
    <location>
        <begin position="822"/>
        <end position="990"/>
    </location>
</feature>
<dbReference type="InterPro" id="IPR040671">
    <property type="entry name" value="Pullulanase_N2"/>
</dbReference>
<dbReference type="PANTHER" id="PTHR43002">
    <property type="entry name" value="GLYCOGEN DEBRANCHING ENZYME"/>
    <property type="match status" value="1"/>
</dbReference>
<dbReference type="Proteomes" id="UP001187192">
    <property type="component" value="Unassembled WGS sequence"/>
</dbReference>
<dbReference type="Pfam" id="PF11852">
    <property type="entry name" value="Pullul_strch_C"/>
    <property type="match status" value="1"/>
</dbReference>
<gene>
    <name evidence="6" type="ORF">TIFTF001_022004</name>
</gene>
<evidence type="ECO:0000259" key="5">
    <source>
        <dbReference type="Pfam" id="PF17967"/>
    </source>
</evidence>
<dbReference type="Gene3D" id="3.20.20.80">
    <property type="entry name" value="Glycosidases"/>
    <property type="match status" value="1"/>
</dbReference>
<comment type="caution">
    <text evidence="6">The sequence shown here is derived from an EMBL/GenBank/DDBJ whole genome shotgun (WGS) entry which is preliminary data.</text>
</comment>
<protein>
    <recommendedName>
        <fullName evidence="8">Pullulanase 1, chloroplastic</fullName>
    </recommendedName>
</protein>
<dbReference type="Pfam" id="PF17967">
    <property type="entry name" value="Pullulanase_N2"/>
    <property type="match status" value="1"/>
</dbReference>
<dbReference type="InterPro" id="IPR014756">
    <property type="entry name" value="Ig_E-set"/>
</dbReference>
<evidence type="ECO:0000259" key="3">
    <source>
        <dbReference type="Pfam" id="PF02922"/>
    </source>
</evidence>
<dbReference type="EMBL" id="BTGU01000043">
    <property type="protein sequence ID" value="GMN52865.1"/>
    <property type="molecule type" value="Genomic_DNA"/>
</dbReference>
<dbReference type="Gene3D" id="2.60.40.1180">
    <property type="entry name" value="Golgi alpha-mannosidase II"/>
    <property type="match status" value="1"/>
</dbReference>
<evidence type="ECO:0000313" key="6">
    <source>
        <dbReference type="EMBL" id="GMN52865.1"/>
    </source>
</evidence>
<evidence type="ECO:0008006" key="8">
    <source>
        <dbReference type="Google" id="ProtNLM"/>
    </source>
</evidence>
<comment type="similarity">
    <text evidence="1">Belongs to the glycosyl hydrolase 13 family.</text>
</comment>
<dbReference type="InterPro" id="IPR011839">
    <property type="entry name" value="Pullul_strch"/>
</dbReference>
<dbReference type="CDD" id="cd11341">
    <property type="entry name" value="AmyAc_Pullulanase_LD-like"/>
    <property type="match status" value="1"/>
</dbReference>
<evidence type="ECO:0000256" key="1">
    <source>
        <dbReference type="ARBA" id="ARBA00008061"/>
    </source>
</evidence>
<dbReference type="Gene3D" id="2.60.40.1130">
    <property type="entry name" value="Rab geranylgeranyltransferase alpha-subunit, insert domain"/>
    <property type="match status" value="1"/>
</dbReference>
<evidence type="ECO:0000256" key="2">
    <source>
        <dbReference type="SAM" id="MobiDB-lite"/>
    </source>
</evidence>
<dbReference type="InterPro" id="IPR004193">
    <property type="entry name" value="Glyco_hydro_13_N"/>
</dbReference>
<sequence>MTLLCCAHSPLLVLHSHSPTAPTANRHFPPPRSTTARPSLPSPQRRRFFTPKPNPSPLPSFPAQPLRRFSASASMPSPPDNLLCSRAFWVSESIIAWNVDVGDGGSSYLFASKTANLSITEDVGVQGEDIKVKLEEDSSGLPINVIEKFPHIRDYSAFKVPPGLDVKLLLKCQLAVAAFDSDGKCSNATGLQLPGVLDELFSYSGPLGAIYSSEAISLFLWAPTAQEVRACIYKDPSGGSPLEIVELEETSGVWSTKGPKNWDGCYYTYEVSVYHPSTLQIVKCYANDPYARGLSADGCRTLFVDIASDTLKPEGWDKLADDKPDVLSFSDISIYELHVRDFSASDLTVNDKFRGGYLAFTLQKALSFLDTLVVSHSLLKLELLYWLFSMDLEFLDSAGVCHLKKLSDAGITHVHLLPTFQFGDVADEKEKWKSADTKILEKLPPDSAEQQALITAIQDNDGYNWGYNPVLWGVPKGSYATSPNGPSRIIEFRRMVQALNHIGLRIVLDVVYNHLHGSGPFDENSVLDKIVPGYYLRRNTDGYIEHSTCVNNTASEHFMVERLIVDDLLHWVVDYKVDGFRFDLMGHIMKRTMIKAKAALFSLTKERDGIDGSRIYLYGEGWDFGEVAKNGRGVNASQFNLYGTGIGSFNDRIRDAVLGGSPFGHPLQQGFVTGLLLQPNGHDHGPHAEEMLASSKDHIQVGMAANLRDFVLTNNEGKEVKGSEVLTYDGSTVAYASCPTETINYVSAHDNETLFDIFSLKTPMEISVDERCRINHLATSIIALSQGLPFFHSGDEMLRSKSLDRDSYNSGDWFNRLDFTYNLNNWGVGLPPKAKNEKNWPLIKPRLADPSFKPQRSHILAAVENFSNLLRIRYSSPLFRLKTANAIQERVRFHNTGSSSIPGVIVMSIEDGHEGLPGLSQQDPTYSYIVVIINACPTLVSFSSPTLRARTLQIHPVQLTSFDHVVKSSTYEPSTGCFTVPPRTTSVFVEPRKT</sequence>
<evidence type="ECO:0000259" key="4">
    <source>
        <dbReference type="Pfam" id="PF11852"/>
    </source>
</evidence>
<name>A0AA88AIJ0_FICCA</name>
<feature type="region of interest" description="Disordered" evidence="2">
    <location>
        <begin position="18"/>
        <end position="63"/>
    </location>
</feature>
<dbReference type="InterPro" id="IPR013783">
    <property type="entry name" value="Ig-like_fold"/>
</dbReference>
<dbReference type="CDD" id="cd02860">
    <property type="entry name" value="E_set_Pullulanase"/>
    <property type="match status" value="1"/>
</dbReference>
<dbReference type="InterPro" id="IPR017853">
    <property type="entry name" value="GH"/>
</dbReference>
<reference evidence="6" key="1">
    <citation type="submission" date="2023-07" db="EMBL/GenBank/DDBJ databases">
        <title>draft genome sequence of fig (Ficus carica).</title>
        <authorList>
            <person name="Takahashi T."/>
            <person name="Nishimura K."/>
        </authorList>
    </citation>
    <scope>NUCLEOTIDE SEQUENCE</scope>
</reference>
<dbReference type="Gene3D" id="2.60.40.10">
    <property type="entry name" value="Immunoglobulins"/>
    <property type="match status" value="1"/>
</dbReference>
<dbReference type="Pfam" id="PF02922">
    <property type="entry name" value="CBM_48"/>
    <property type="match status" value="1"/>
</dbReference>
<feature type="domain" description="Pullulanase N2" evidence="5">
    <location>
        <begin position="85"/>
        <end position="199"/>
    </location>
</feature>
<dbReference type="GO" id="GO:0051060">
    <property type="term" value="F:pullulanase activity"/>
    <property type="evidence" value="ECO:0007669"/>
    <property type="project" value="InterPro"/>
</dbReference>
<feature type="domain" description="Glycoside hydrolase family 13 N-terminal" evidence="3">
    <location>
        <begin position="206"/>
        <end position="291"/>
    </location>
</feature>
<organism evidence="6 7">
    <name type="scientific">Ficus carica</name>
    <name type="common">Common fig</name>
    <dbReference type="NCBI Taxonomy" id="3494"/>
    <lineage>
        <taxon>Eukaryota</taxon>
        <taxon>Viridiplantae</taxon>
        <taxon>Streptophyta</taxon>
        <taxon>Embryophyta</taxon>
        <taxon>Tracheophyta</taxon>
        <taxon>Spermatophyta</taxon>
        <taxon>Magnoliopsida</taxon>
        <taxon>eudicotyledons</taxon>
        <taxon>Gunneridae</taxon>
        <taxon>Pentapetalae</taxon>
        <taxon>rosids</taxon>
        <taxon>fabids</taxon>
        <taxon>Rosales</taxon>
        <taxon>Moraceae</taxon>
        <taxon>Ficeae</taxon>
        <taxon>Ficus</taxon>
    </lineage>
</organism>
<dbReference type="InterPro" id="IPR024561">
    <property type="entry name" value="Pullul_strch_C"/>
</dbReference>
<dbReference type="SUPFAM" id="SSF81296">
    <property type="entry name" value="E set domains"/>
    <property type="match status" value="2"/>
</dbReference>
<dbReference type="AlphaFoldDB" id="A0AA88AIJ0"/>
<dbReference type="InterPro" id="IPR013780">
    <property type="entry name" value="Glyco_hydro_b"/>
</dbReference>
<dbReference type="GO" id="GO:0005975">
    <property type="term" value="P:carbohydrate metabolic process"/>
    <property type="evidence" value="ECO:0007669"/>
    <property type="project" value="InterPro"/>
</dbReference>
<evidence type="ECO:0000313" key="7">
    <source>
        <dbReference type="Proteomes" id="UP001187192"/>
    </source>
</evidence>